<dbReference type="AlphaFoldDB" id="A0A6L5Y990"/>
<dbReference type="CDD" id="cd10938">
    <property type="entry name" value="CE4_HpPgdA_like"/>
    <property type="match status" value="1"/>
</dbReference>
<proteinExistence type="predicted"/>
<evidence type="ECO:0000259" key="1">
    <source>
        <dbReference type="PROSITE" id="PS51677"/>
    </source>
</evidence>
<feature type="domain" description="NodB homology" evidence="1">
    <location>
        <begin position="39"/>
        <end position="267"/>
    </location>
</feature>
<dbReference type="GO" id="GO:0016810">
    <property type="term" value="F:hydrolase activity, acting on carbon-nitrogen (but not peptide) bonds"/>
    <property type="evidence" value="ECO:0007669"/>
    <property type="project" value="InterPro"/>
</dbReference>
<dbReference type="Proteomes" id="UP000473699">
    <property type="component" value="Unassembled WGS sequence"/>
</dbReference>
<dbReference type="RefSeq" id="WP_154527978.1">
    <property type="nucleotide sequence ID" value="NZ_VUNH01000002.1"/>
</dbReference>
<evidence type="ECO:0000313" key="3">
    <source>
        <dbReference type="Proteomes" id="UP000473699"/>
    </source>
</evidence>
<dbReference type="PROSITE" id="PS51677">
    <property type="entry name" value="NODB"/>
    <property type="match status" value="1"/>
</dbReference>
<sequence length="289" mass="33291">MEDRLHWKNGARCAVMLTFDLDGDTTWRNGNAHYEGGGRFLKACSVGLYGPNRGAHAILDLLKRYGVPGTFFVPGKVAEDNPELIRRIDAEGHEIGQHGYTHEMFFNYGCERQIEIIEKCQNIFCDLIGKPARGFRTPSGDWSLDTPRLLYERGVDYSSSMRGNDRPYHTVIDGEKTDFVEIPTRWELDDYVATAYNYFPAEPDGQDRISGYDLVYDNFSREFDGYYEYGLCFVSMIHPQVTGTPGRLRILEKLIRHIGERGDVWFARGGEVAQWYREHYDREEVLKNA</sequence>
<dbReference type="Pfam" id="PF01522">
    <property type="entry name" value="Polysacc_deac_1"/>
    <property type="match status" value="1"/>
</dbReference>
<dbReference type="GO" id="GO:0005975">
    <property type="term" value="P:carbohydrate metabolic process"/>
    <property type="evidence" value="ECO:0007669"/>
    <property type="project" value="InterPro"/>
</dbReference>
<keyword evidence="3" id="KW-1185">Reference proteome</keyword>
<name>A0A6L5Y990_9BACT</name>
<evidence type="ECO:0000313" key="2">
    <source>
        <dbReference type="EMBL" id="MST54860.1"/>
    </source>
</evidence>
<dbReference type="PANTHER" id="PTHR47561">
    <property type="entry name" value="POLYSACCHARIDE DEACETYLASE FAMILY PROTEIN (AFU_ORTHOLOGUE AFUA_6G05030)"/>
    <property type="match status" value="1"/>
</dbReference>
<dbReference type="InterPro" id="IPR037950">
    <property type="entry name" value="PgdA-like"/>
</dbReference>
<dbReference type="InterPro" id="IPR011330">
    <property type="entry name" value="Glyco_hydro/deAcase_b/a-brl"/>
</dbReference>
<dbReference type="EMBL" id="VUNH01000002">
    <property type="protein sequence ID" value="MST54860.1"/>
    <property type="molecule type" value="Genomic_DNA"/>
</dbReference>
<gene>
    <name evidence="2" type="ORF">FYJ74_02175</name>
</gene>
<dbReference type="PANTHER" id="PTHR47561:SF1">
    <property type="entry name" value="POLYSACCHARIDE DEACETYLASE FAMILY PROTEIN (AFU_ORTHOLOGUE AFUA_6G05030)"/>
    <property type="match status" value="1"/>
</dbReference>
<dbReference type="InterPro" id="IPR002509">
    <property type="entry name" value="NODB_dom"/>
</dbReference>
<dbReference type="Gene3D" id="3.20.20.370">
    <property type="entry name" value="Glycoside hydrolase/deacetylase"/>
    <property type="match status" value="1"/>
</dbReference>
<dbReference type="SUPFAM" id="SSF88713">
    <property type="entry name" value="Glycoside hydrolase/deacetylase"/>
    <property type="match status" value="1"/>
</dbReference>
<organism evidence="2 3">
    <name type="scientific">Pyramidobacter porci</name>
    <dbReference type="NCBI Taxonomy" id="2605789"/>
    <lineage>
        <taxon>Bacteria</taxon>
        <taxon>Thermotogati</taxon>
        <taxon>Synergistota</taxon>
        <taxon>Synergistia</taxon>
        <taxon>Synergistales</taxon>
        <taxon>Dethiosulfovibrionaceae</taxon>
        <taxon>Pyramidobacter</taxon>
    </lineage>
</organism>
<protein>
    <submittedName>
        <fullName evidence="2">Polysaccharide deacetylase</fullName>
    </submittedName>
</protein>
<reference evidence="2 3" key="1">
    <citation type="submission" date="2019-08" db="EMBL/GenBank/DDBJ databases">
        <title>In-depth cultivation of the pig gut microbiome towards novel bacterial diversity and tailored functional studies.</title>
        <authorList>
            <person name="Wylensek D."/>
            <person name="Hitch T.C.A."/>
            <person name="Clavel T."/>
        </authorList>
    </citation>
    <scope>NUCLEOTIDE SEQUENCE [LARGE SCALE GENOMIC DNA]</scope>
    <source>
        <strain evidence="2 3">SM-530-WT-4B</strain>
    </source>
</reference>
<accession>A0A6L5Y990</accession>
<comment type="caution">
    <text evidence="2">The sequence shown here is derived from an EMBL/GenBank/DDBJ whole genome shotgun (WGS) entry which is preliminary data.</text>
</comment>